<evidence type="ECO:0000256" key="1">
    <source>
        <dbReference type="SAM" id="SignalP"/>
    </source>
</evidence>
<dbReference type="EMBL" id="KN832880">
    <property type="protein sequence ID" value="KIM98273.1"/>
    <property type="molecule type" value="Genomic_DNA"/>
</dbReference>
<dbReference type="InParanoid" id="A0A0C3CH24"/>
<gene>
    <name evidence="2" type="ORF">OIDMADRAFT_56646</name>
</gene>
<dbReference type="Proteomes" id="UP000054321">
    <property type="component" value="Unassembled WGS sequence"/>
</dbReference>
<protein>
    <recommendedName>
        <fullName evidence="4">Apple domain-containing protein</fullName>
    </recommendedName>
</protein>
<dbReference type="STRING" id="913774.A0A0C3CH24"/>
<organism evidence="2 3">
    <name type="scientific">Oidiodendron maius (strain Zn)</name>
    <dbReference type="NCBI Taxonomy" id="913774"/>
    <lineage>
        <taxon>Eukaryota</taxon>
        <taxon>Fungi</taxon>
        <taxon>Dikarya</taxon>
        <taxon>Ascomycota</taxon>
        <taxon>Pezizomycotina</taxon>
        <taxon>Leotiomycetes</taxon>
        <taxon>Leotiomycetes incertae sedis</taxon>
        <taxon>Myxotrichaceae</taxon>
        <taxon>Oidiodendron</taxon>
    </lineage>
</organism>
<sequence length="380" mass="41082">MMYLRHQAVLATLLFSVLAVGYPEGRDHIAEHCYTSFATTRHWPVPTISETHIVKHTATRTEYFHKTVTVTPRAVTSTVTHRKTITDTTTEPTPTDTATITDATAITDTQTADTTTITTTSTSTETDTTTTTSTTTIAAVSGFVPIETTLPGSMYKRKRDEYTASARVRRSLKSTSIGLCKGPAPPRYPKKVICDIIDNKTTTKTVSKTETCTRTTRTPTVTITHTNTLTTTSTVYPNDVSTTVTTTQTDYTTITTTPSTTSTATTTTTTTDTVQAAPTTYYSQCASANFASTGPNGPLFALDDSSGSITSTTDNSYDCCVACDWGAFILGTDSDNCALFTQATCTSASEYQWEINEMNSGRPLFEYFNGNCGQVSSYES</sequence>
<evidence type="ECO:0000313" key="3">
    <source>
        <dbReference type="Proteomes" id="UP000054321"/>
    </source>
</evidence>
<reference evidence="2 3" key="1">
    <citation type="submission" date="2014-04" db="EMBL/GenBank/DDBJ databases">
        <authorList>
            <consortium name="DOE Joint Genome Institute"/>
            <person name="Kuo A."/>
            <person name="Martino E."/>
            <person name="Perotto S."/>
            <person name="Kohler A."/>
            <person name="Nagy L.G."/>
            <person name="Floudas D."/>
            <person name="Copeland A."/>
            <person name="Barry K.W."/>
            <person name="Cichocki N."/>
            <person name="Veneault-Fourrey C."/>
            <person name="LaButti K."/>
            <person name="Lindquist E.A."/>
            <person name="Lipzen A."/>
            <person name="Lundell T."/>
            <person name="Morin E."/>
            <person name="Murat C."/>
            <person name="Sun H."/>
            <person name="Tunlid A."/>
            <person name="Henrissat B."/>
            <person name="Grigoriev I.V."/>
            <person name="Hibbett D.S."/>
            <person name="Martin F."/>
            <person name="Nordberg H.P."/>
            <person name="Cantor M.N."/>
            <person name="Hua S.X."/>
        </authorList>
    </citation>
    <scope>NUCLEOTIDE SEQUENCE [LARGE SCALE GENOMIC DNA]</scope>
    <source>
        <strain evidence="2 3">Zn</strain>
    </source>
</reference>
<evidence type="ECO:0000313" key="2">
    <source>
        <dbReference type="EMBL" id="KIM98273.1"/>
    </source>
</evidence>
<dbReference type="HOGENOM" id="CLU_715716_0_0_1"/>
<feature type="signal peptide" evidence="1">
    <location>
        <begin position="1"/>
        <end position="19"/>
    </location>
</feature>
<proteinExistence type="predicted"/>
<evidence type="ECO:0008006" key="4">
    <source>
        <dbReference type="Google" id="ProtNLM"/>
    </source>
</evidence>
<dbReference type="AlphaFoldDB" id="A0A0C3CH24"/>
<feature type="chain" id="PRO_5002173196" description="Apple domain-containing protein" evidence="1">
    <location>
        <begin position="20"/>
        <end position="380"/>
    </location>
</feature>
<name>A0A0C3CH24_OIDMZ</name>
<reference evidence="3" key="2">
    <citation type="submission" date="2015-01" db="EMBL/GenBank/DDBJ databases">
        <title>Evolutionary Origins and Diversification of the Mycorrhizal Mutualists.</title>
        <authorList>
            <consortium name="DOE Joint Genome Institute"/>
            <consortium name="Mycorrhizal Genomics Consortium"/>
            <person name="Kohler A."/>
            <person name="Kuo A."/>
            <person name="Nagy L.G."/>
            <person name="Floudas D."/>
            <person name="Copeland A."/>
            <person name="Barry K.W."/>
            <person name="Cichocki N."/>
            <person name="Veneault-Fourrey C."/>
            <person name="LaButti K."/>
            <person name="Lindquist E.A."/>
            <person name="Lipzen A."/>
            <person name="Lundell T."/>
            <person name="Morin E."/>
            <person name="Murat C."/>
            <person name="Riley R."/>
            <person name="Ohm R."/>
            <person name="Sun H."/>
            <person name="Tunlid A."/>
            <person name="Henrissat B."/>
            <person name="Grigoriev I.V."/>
            <person name="Hibbett D.S."/>
            <person name="Martin F."/>
        </authorList>
    </citation>
    <scope>NUCLEOTIDE SEQUENCE [LARGE SCALE GENOMIC DNA]</scope>
    <source>
        <strain evidence="3">Zn</strain>
    </source>
</reference>
<keyword evidence="3" id="KW-1185">Reference proteome</keyword>
<keyword evidence="1" id="KW-0732">Signal</keyword>
<accession>A0A0C3CH24</accession>